<organism evidence="2">
    <name type="scientific">hydrothermal vent metagenome</name>
    <dbReference type="NCBI Taxonomy" id="652676"/>
    <lineage>
        <taxon>unclassified sequences</taxon>
        <taxon>metagenomes</taxon>
        <taxon>ecological metagenomes</taxon>
    </lineage>
</organism>
<sequence length="522" mass="55442">MNRIELSIFSSRINAVCDEMGAVLQRAAFSPNIRDRLDFSCAVFDVQGELCAQAAHIPVHLGSMAYAMRDIVTNINWQVGDMVVLNDPFLGGTHLPDVTLIAPVFVEGQLMGFVANRAHHADIGGHSPGSMPISRSLDEEGIVIPPQLLLQSGEINQPVMQAILDVTRNKTIGGGDFAAQISANRTGVLRLVDLIEKVERTVYQSALDALNDYGLSIARDVLASIPDGDYQFSDVMDDDGLGNKDLIIKLKLSIKGHSVHADFAGSAAQTSGNINCPLSVVAAAVYYVFRCLMPDYTPACAGSFKPITIDAPEGSLLNARRPAAVAAGNVETSTRIVDVVMGALSKAIPDRIPAASHGSMNNLAMGGTVRGGTGQEGSHQQQYWDYYETMGGGMGAGRAYSGLSAVQTHMTNTRNTPIEVMEASYPLRVIRYAIREGSGGSGKHQGGDGLIREIEFTDQVIVTLLTERRSHAPWGISGGGAAQCGVNKINNKMMPAKFSTTVNKGDRLVIETAGGGGWGKAG</sequence>
<dbReference type="AlphaFoldDB" id="A0A3B0ZVH2"/>
<feature type="domain" description="Hydantoinase B/oxoprolinase" evidence="1">
    <location>
        <begin position="3"/>
        <end position="520"/>
    </location>
</feature>
<protein>
    <submittedName>
        <fullName evidence="2">N-methylhydantoinase B</fullName>
        <ecNumber evidence="2">3.5.2.14</ecNumber>
    </submittedName>
</protein>
<gene>
    <name evidence="2" type="ORF">MNBD_GAMMA21-1530</name>
</gene>
<dbReference type="PANTHER" id="PTHR11365:SF23">
    <property type="entry name" value="HYPOTHETICAL 5-OXOPROLINASE (EUROFUNG)-RELATED"/>
    <property type="match status" value="1"/>
</dbReference>
<proteinExistence type="predicted"/>
<evidence type="ECO:0000313" key="2">
    <source>
        <dbReference type="EMBL" id="VAW95731.1"/>
    </source>
</evidence>
<dbReference type="GO" id="GO:0047423">
    <property type="term" value="F:N-methylhydantoinase (ATP-hydrolyzing) activity"/>
    <property type="evidence" value="ECO:0007669"/>
    <property type="project" value="UniProtKB-EC"/>
</dbReference>
<dbReference type="GO" id="GO:0006749">
    <property type="term" value="P:glutathione metabolic process"/>
    <property type="evidence" value="ECO:0007669"/>
    <property type="project" value="TreeGrafter"/>
</dbReference>
<evidence type="ECO:0000259" key="1">
    <source>
        <dbReference type="Pfam" id="PF02538"/>
    </source>
</evidence>
<dbReference type="InterPro" id="IPR045079">
    <property type="entry name" value="Oxoprolinase-like"/>
</dbReference>
<dbReference type="Pfam" id="PF02538">
    <property type="entry name" value="Hydantoinase_B"/>
    <property type="match status" value="1"/>
</dbReference>
<reference evidence="2" key="1">
    <citation type="submission" date="2018-06" db="EMBL/GenBank/DDBJ databases">
        <authorList>
            <person name="Zhirakovskaya E."/>
        </authorList>
    </citation>
    <scope>NUCLEOTIDE SEQUENCE</scope>
</reference>
<dbReference type="EMBL" id="UOFR01000034">
    <property type="protein sequence ID" value="VAW95731.1"/>
    <property type="molecule type" value="Genomic_DNA"/>
</dbReference>
<name>A0A3B0ZVH2_9ZZZZ</name>
<dbReference type="EC" id="3.5.2.14" evidence="2"/>
<dbReference type="PANTHER" id="PTHR11365">
    <property type="entry name" value="5-OXOPROLINASE RELATED"/>
    <property type="match status" value="1"/>
</dbReference>
<dbReference type="GO" id="GO:0017168">
    <property type="term" value="F:5-oxoprolinase (ATP-hydrolyzing) activity"/>
    <property type="evidence" value="ECO:0007669"/>
    <property type="project" value="TreeGrafter"/>
</dbReference>
<dbReference type="GO" id="GO:0005829">
    <property type="term" value="C:cytosol"/>
    <property type="evidence" value="ECO:0007669"/>
    <property type="project" value="TreeGrafter"/>
</dbReference>
<accession>A0A3B0ZVH2</accession>
<dbReference type="InterPro" id="IPR003692">
    <property type="entry name" value="Hydantoinase_B"/>
</dbReference>
<keyword evidence="2" id="KW-0378">Hydrolase</keyword>